<dbReference type="Proteomes" id="UP001060104">
    <property type="component" value="Chromosome"/>
</dbReference>
<dbReference type="RefSeq" id="WP_258902582.1">
    <property type="nucleotide sequence ID" value="NZ_CP103141.1"/>
</dbReference>
<evidence type="ECO:0000313" key="2">
    <source>
        <dbReference type="EMBL" id="UVQ72773.1"/>
    </source>
</evidence>
<name>A0ABY5T4G4_9BACE</name>
<reference evidence="2" key="1">
    <citation type="submission" date="2022-08" db="EMBL/GenBank/DDBJ databases">
        <title>Genome Sequencing of Bacteroides fragilis Group Isolates with Nanopore Technology.</title>
        <authorList>
            <person name="Tisza M.J."/>
            <person name="Smith D."/>
            <person name="Dekker J.P."/>
        </authorList>
    </citation>
    <scope>NUCLEOTIDE SEQUENCE</scope>
    <source>
        <strain evidence="2">BFG-527</strain>
    </source>
</reference>
<protein>
    <recommendedName>
        <fullName evidence="1">Putative tail fiber protein gp53-like C-terminal domain-containing protein</fullName>
    </recommendedName>
</protein>
<evidence type="ECO:0000259" key="1">
    <source>
        <dbReference type="Pfam" id="PF21882"/>
    </source>
</evidence>
<sequence>MSDYNSGFTGDRVVELLNMIPNLAKADLSNAMTLSLGMNGYAKFNNGLLIQWGYKTASSSGTNTVYTPIAFYNGAYVPIVTYREPGNGMNIVTGLITIIQTSYFTVRTRYTVGDSNGTGAGTNDFYWIAVGRWK</sequence>
<dbReference type="Pfam" id="PF21882">
    <property type="entry name" value="Gp53-like_C"/>
    <property type="match status" value="1"/>
</dbReference>
<dbReference type="Gene3D" id="2.60.40.3940">
    <property type="match status" value="1"/>
</dbReference>
<proteinExistence type="predicted"/>
<feature type="domain" description="Putative tail fiber protein gp53-like C-terminal" evidence="1">
    <location>
        <begin position="43"/>
        <end position="132"/>
    </location>
</feature>
<dbReference type="InterPro" id="IPR054075">
    <property type="entry name" value="Gp53-like_C"/>
</dbReference>
<gene>
    <name evidence="2" type="ORF">NXY30_17050</name>
</gene>
<evidence type="ECO:0000313" key="3">
    <source>
        <dbReference type="Proteomes" id="UP001060104"/>
    </source>
</evidence>
<organism evidence="2 3">
    <name type="scientific">Bacteroides faecis</name>
    <dbReference type="NCBI Taxonomy" id="674529"/>
    <lineage>
        <taxon>Bacteria</taxon>
        <taxon>Pseudomonadati</taxon>
        <taxon>Bacteroidota</taxon>
        <taxon>Bacteroidia</taxon>
        <taxon>Bacteroidales</taxon>
        <taxon>Bacteroidaceae</taxon>
        <taxon>Bacteroides</taxon>
    </lineage>
</organism>
<dbReference type="EMBL" id="CP103141">
    <property type="protein sequence ID" value="UVQ72773.1"/>
    <property type="molecule type" value="Genomic_DNA"/>
</dbReference>
<accession>A0ABY5T4G4</accession>
<keyword evidence="3" id="KW-1185">Reference proteome</keyword>